<sequence>MKHLGQHFLKNRSVAKKIVAALELAPGDTVIEIGPGHGELTEVVERESWSVNRGIKIIGVEKDHELAAQLRKKFAEDKNIEIIEGDAIRILPELCSAFHASRSTIQDSRFTLHASRFKIVGNIPYYITGHLLRTIGELEVRPVLCVLMVQEEVAERIAATPPRMNRLAASVQFWAEPTIILRVPRSDFAPPPDVDSAVVKLETWSVQRETPEKEYYKAVKVLFQQPRKTVLNNLVAGSEANKNSLSEKLLEIGIPPENRPQDLSVEDIEKIAKLLVVSL</sequence>
<dbReference type="InterPro" id="IPR023165">
    <property type="entry name" value="rRNA_Ade_diMease-like_C"/>
</dbReference>
<dbReference type="Proteomes" id="UP000178880">
    <property type="component" value="Unassembled WGS sequence"/>
</dbReference>
<evidence type="ECO:0000313" key="10">
    <source>
        <dbReference type="Proteomes" id="UP000178880"/>
    </source>
</evidence>
<reference evidence="9 10" key="1">
    <citation type="journal article" date="2016" name="Nat. Commun.">
        <title>Thousands of microbial genomes shed light on interconnected biogeochemical processes in an aquifer system.</title>
        <authorList>
            <person name="Anantharaman K."/>
            <person name="Brown C.T."/>
            <person name="Hug L.A."/>
            <person name="Sharon I."/>
            <person name="Castelle C.J."/>
            <person name="Probst A.J."/>
            <person name="Thomas B.C."/>
            <person name="Singh A."/>
            <person name="Wilkins M.J."/>
            <person name="Karaoz U."/>
            <person name="Brodie E.L."/>
            <person name="Williams K.H."/>
            <person name="Hubbard S.S."/>
            <person name="Banfield J.F."/>
        </authorList>
    </citation>
    <scope>NUCLEOTIDE SEQUENCE [LARGE SCALE GENOMIC DNA]</scope>
</reference>
<dbReference type="CDD" id="cd02440">
    <property type="entry name" value="AdoMet_MTases"/>
    <property type="match status" value="1"/>
</dbReference>
<evidence type="ECO:0000256" key="7">
    <source>
        <dbReference type="PROSITE-ProRule" id="PRU01026"/>
    </source>
</evidence>
<dbReference type="NCBIfam" id="TIGR00755">
    <property type="entry name" value="ksgA"/>
    <property type="match status" value="1"/>
</dbReference>
<dbReference type="GO" id="GO:0000179">
    <property type="term" value="F:rRNA (adenine-N6,N6-)-dimethyltransferase activity"/>
    <property type="evidence" value="ECO:0007669"/>
    <property type="project" value="UniProtKB-UniRule"/>
</dbReference>
<dbReference type="EMBL" id="MHLA01000013">
    <property type="protein sequence ID" value="OGY99780.1"/>
    <property type="molecule type" value="Genomic_DNA"/>
</dbReference>
<dbReference type="PROSITE" id="PS51689">
    <property type="entry name" value="SAM_RNA_A_N6_MT"/>
    <property type="match status" value="1"/>
</dbReference>
<evidence type="ECO:0000259" key="8">
    <source>
        <dbReference type="SMART" id="SM00650"/>
    </source>
</evidence>
<dbReference type="SMART" id="SM00650">
    <property type="entry name" value="rADc"/>
    <property type="match status" value="1"/>
</dbReference>
<accession>A0A1G2CGK4</accession>
<evidence type="ECO:0000256" key="6">
    <source>
        <dbReference type="ARBA" id="ARBA00022884"/>
    </source>
</evidence>
<organism evidence="9 10">
    <name type="scientific">Candidatus Liptonbacteria bacterium RIFCSPLOWO2_01_FULL_52_25</name>
    <dbReference type="NCBI Taxonomy" id="1798650"/>
    <lineage>
        <taxon>Bacteria</taxon>
        <taxon>Candidatus Liptoniibacteriota</taxon>
    </lineage>
</organism>
<name>A0A1G2CGK4_9BACT</name>
<evidence type="ECO:0000256" key="3">
    <source>
        <dbReference type="ARBA" id="ARBA00022603"/>
    </source>
</evidence>
<keyword evidence="4 7" id="KW-0808">Transferase</keyword>
<comment type="similarity">
    <text evidence="7">Belongs to the class I-like SAM-binding methyltransferase superfamily. rRNA adenine N(6)-methyltransferase family.</text>
</comment>
<dbReference type="STRING" id="1798650.A2945_02175"/>
<dbReference type="Pfam" id="PF00398">
    <property type="entry name" value="RrnaAD"/>
    <property type="match status" value="1"/>
</dbReference>
<dbReference type="Gene3D" id="1.10.8.100">
    <property type="entry name" value="Ribosomal RNA adenine dimethylase-like, domain 2"/>
    <property type="match status" value="1"/>
</dbReference>
<dbReference type="PANTHER" id="PTHR11727">
    <property type="entry name" value="DIMETHYLADENOSINE TRANSFERASE"/>
    <property type="match status" value="1"/>
</dbReference>
<evidence type="ECO:0000256" key="5">
    <source>
        <dbReference type="ARBA" id="ARBA00022691"/>
    </source>
</evidence>
<dbReference type="InterPro" id="IPR011530">
    <property type="entry name" value="rRNA_adenine_dimethylase"/>
</dbReference>
<evidence type="ECO:0000313" key="9">
    <source>
        <dbReference type="EMBL" id="OGY99780.1"/>
    </source>
</evidence>
<dbReference type="InterPro" id="IPR020598">
    <property type="entry name" value="rRNA_Ade_methylase_Trfase_N"/>
</dbReference>
<dbReference type="InterPro" id="IPR001737">
    <property type="entry name" value="KsgA/Erm"/>
</dbReference>
<dbReference type="Gene3D" id="3.40.50.150">
    <property type="entry name" value="Vaccinia Virus protein VP39"/>
    <property type="match status" value="1"/>
</dbReference>
<keyword evidence="2" id="KW-0698">rRNA processing</keyword>
<dbReference type="PANTHER" id="PTHR11727:SF7">
    <property type="entry name" value="DIMETHYLADENOSINE TRANSFERASE-RELATED"/>
    <property type="match status" value="1"/>
</dbReference>
<comment type="caution">
    <text evidence="9">The sequence shown here is derived from an EMBL/GenBank/DDBJ whole genome shotgun (WGS) entry which is preliminary data.</text>
</comment>
<dbReference type="AlphaFoldDB" id="A0A1G2CGK4"/>
<dbReference type="SUPFAM" id="SSF53335">
    <property type="entry name" value="S-adenosyl-L-methionine-dependent methyltransferases"/>
    <property type="match status" value="1"/>
</dbReference>
<feature type="domain" description="Ribosomal RNA adenine methylase transferase N-terminal" evidence="8">
    <location>
        <begin position="14"/>
        <end position="205"/>
    </location>
</feature>
<feature type="binding site" evidence="7">
    <location>
        <position position="86"/>
    </location>
    <ligand>
        <name>S-adenosyl-L-methionine</name>
        <dbReference type="ChEBI" id="CHEBI:59789"/>
    </ligand>
</feature>
<keyword evidence="6 7" id="KW-0694">RNA-binding</keyword>
<evidence type="ECO:0000256" key="4">
    <source>
        <dbReference type="ARBA" id="ARBA00022679"/>
    </source>
</evidence>
<evidence type="ECO:0000256" key="2">
    <source>
        <dbReference type="ARBA" id="ARBA00022552"/>
    </source>
</evidence>
<feature type="binding site" evidence="7">
    <location>
        <position position="34"/>
    </location>
    <ligand>
        <name>S-adenosyl-L-methionine</name>
        <dbReference type="ChEBI" id="CHEBI:59789"/>
    </ligand>
</feature>
<feature type="binding site" evidence="7">
    <location>
        <position position="7"/>
    </location>
    <ligand>
        <name>S-adenosyl-L-methionine</name>
        <dbReference type="ChEBI" id="CHEBI:59789"/>
    </ligand>
</feature>
<keyword evidence="5 7" id="KW-0949">S-adenosyl-L-methionine</keyword>
<evidence type="ECO:0000256" key="1">
    <source>
        <dbReference type="ARBA" id="ARBA00022490"/>
    </source>
</evidence>
<feature type="binding site" evidence="7">
    <location>
        <position position="61"/>
    </location>
    <ligand>
        <name>S-adenosyl-L-methionine</name>
        <dbReference type="ChEBI" id="CHEBI:59789"/>
    </ligand>
</feature>
<proteinExistence type="inferred from homology"/>
<protein>
    <submittedName>
        <fullName evidence="9">Ribosomal RNA small subunit methyltransferase A</fullName>
    </submittedName>
</protein>
<gene>
    <name evidence="9" type="ORF">A2945_02175</name>
</gene>
<keyword evidence="3 7" id="KW-0489">Methyltransferase</keyword>
<keyword evidence="1" id="KW-0963">Cytoplasm</keyword>
<dbReference type="InterPro" id="IPR029063">
    <property type="entry name" value="SAM-dependent_MTases_sf"/>
</dbReference>
<feature type="binding site" evidence="7">
    <location>
        <position position="122"/>
    </location>
    <ligand>
        <name>S-adenosyl-L-methionine</name>
        <dbReference type="ChEBI" id="CHEBI:59789"/>
    </ligand>
</feature>
<dbReference type="GO" id="GO:0003723">
    <property type="term" value="F:RNA binding"/>
    <property type="evidence" value="ECO:0007669"/>
    <property type="project" value="UniProtKB-UniRule"/>
</dbReference>
<feature type="binding site" evidence="7">
    <location>
        <position position="9"/>
    </location>
    <ligand>
        <name>S-adenosyl-L-methionine</name>
        <dbReference type="ChEBI" id="CHEBI:59789"/>
    </ligand>
</feature>